<gene>
    <name evidence="1" type="ORF">PHAVU_008G172600g</name>
</gene>
<reference evidence="2" key="1">
    <citation type="journal article" date="2014" name="Nat. Genet.">
        <title>A reference genome for common bean and genome-wide analysis of dual domestications.</title>
        <authorList>
            <person name="Schmutz J."/>
            <person name="McClean P.E."/>
            <person name="Mamidi S."/>
            <person name="Wu G.A."/>
            <person name="Cannon S.B."/>
            <person name="Grimwood J."/>
            <person name="Jenkins J."/>
            <person name="Shu S."/>
            <person name="Song Q."/>
            <person name="Chavarro C."/>
            <person name="Torres-Torres M."/>
            <person name="Geffroy V."/>
            <person name="Moghaddam S.M."/>
            <person name="Gao D."/>
            <person name="Abernathy B."/>
            <person name="Barry K."/>
            <person name="Blair M."/>
            <person name="Brick M.A."/>
            <person name="Chovatia M."/>
            <person name="Gepts P."/>
            <person name="Goodstein D.M."/>
            <person name="Gonzales M."/>
            <person name="Hellsten U."/>
            <person name="Hyten D.L."/>
            <person name="Jia G."/>
            <person name="Kelly J.D."/>
            <person name="Kudrna D."/>
            <person name="Lee R."/>
            <person name="Richard M.M."/>
            <person name="Miklas P.N."/>
            <person name="Osorno J.M."/>
            <person name="Rodrigues J."/>
            <person name="Thareau V."/>
            <person name="Urrea C.A."/>
            <person name="Wang M."/>
            <person name="Yu Y."/>
            <person name="Zhang M."/>
            <person name="Wing R.A."/>
            <person name="Cregan P.B."/>
            <person name="Rokhsar D.S."/>
            <person name="Jackson S.A."/>
        </authorList>
    </citation>
    <scope>NUCLEOTIDE SEQUENCE [LARGE SCALE GENOMIC DNA]</scope>
    <source>
        <strain evidence="2">cv. G19833</strain>
    </source>
</reference>
<accession>V7B5U5</accession>
<proteinExistence type="predicted"/>
<dbReference type="Gramene" id="ESW13159">
    <property type="protein sequence ID" value="ESW13159"/>
    <property type="gene ID" value="PHAVU_008G172600g"/>
</dbReference>
<dbReference type="EMBL" id="CM002295">
    <property type="protein sequence ID" value="ESW13159.1"/>
    <property type="molecule type" value="Genomic_DNA"/>
</dbReference>
<dbReference type="AlphaFoldDB" id="V7B5U5"/>
<dbReference type="Proteomes" id="UP000000226">
    <property type="component" value="Chromosome 8"/>
</dbReference>
<evidence type="ECO:0000313" key="1">
    <source>
        <dbReference type="EMBL" id="ESW13159.1"/>
    </source>
</evidence>
<name>V7B5U5_PHAVU</name>
<dbReference type="SMR" id="V7B5U5"/>
<sequence>MDEEDPYTHLSTFYELVGTMVFEEDDIESVYLRLFPFSLVGKAKEWLKSHPN</sequence>
<dbReference type="OrthoDB" id="1430821at2759"/>
<keyword evidence="2" id="KW-1185">Reference proteome</keyword>
<evidence type="ECO:0000313" key="2">
    <source>
        <dbReference type="Proteomes" id="UP000000226"/>
    </source>
</evidence>
<protein>
    <recommendedName>
        <fullName evidence="3">Retrotransposon gag protein</fullName>
    </recommendedName>
</protein>
<organism evidence="1 2">
    <name type="scientific">Phaseolus vulgaris</name>
    <name type="common">Kidney bean</name>
    <name type="synonym">French bean</name>
    <dbReference type="NCBI Taxonomy" id="3885"/>
    <lineage>
        <taxon>Eukaryota</taxon>
        <taxon>Viridiplantae</taxon>
        <taxon>Streptophyta</taxon>
        <taxon>Embryophyta</taxon>
        <taxon>Tracheophyta</taxon>
        <taxon>Spermatophyta</taxon>
        <taxon>Magnoliopsida</taxon>
        <taxon>eudicotyledons</taxon>
        <taxon>Gunneridae</taxon>
        <taxon>Pentapetalae</taxon>
        <taxon>rosids</taxon>
        <taxon>fabids</taxon>
        <taxon>Fabales</taxon>
        <taxon>Fabaceae</taxon>
        <taxon>Papilionoideae</taxon>
        <taxon>50 kb inversion clade</taxon>
        <taxon>NPAAA clade</taxon>
        <taxon>indigoferoid/millettioid clade</taxon>
        <taxon>Phaseoleae</taxon>
        <taxon>Phaseolus</taxon>
    </lineage>
</organism>
<evidence type="ECO:0008006" key="3">
    <source>
        <dbReference type="Google" id="ProtNLM"/>
    </source>
</evidence>